<dbReference type="GO" id="GO:0005524">
    <property type="term" value="F:ATP binding"/>
    <property type="evidence" value="ECO:0007669"/>
    <property type="project" value="UniProtKB-KW"/>
</dbReference>
<dbReference type="Gene3D" id="3.30.565.10">
    <property type="entry name" value="Histidine kinase-like ATPase, C-terminal domain"/>
    <property type="match status" value="1"/>
</dbReference>
<dbReference type="PANTHER" id="PTHR42878">
    <property type="entry name" value="TWO-COMPONENT HISTIDINE KINASE"/>
    <property type="match status" value="1"/>
</dbReference>
<dbReference type="EC" id="2.7.13.3" evidence="4"/>
<sequence length="618" mass="68841">MKLRTKILAGYGISLALILLVGAWGVANLWRLGRASEAILRENYRSIRAAQGMVEALERQDSANLISLSPGNTNGIALFANNQVEFLQWLARAKDNITINGEADILTKLEKSYREYLTSVAQFRSLQNQPETARSFYNRSVLPKFEAVRQASIELRNLNQQTMEAASQQAQVTSRNAIASMIFAGSSAAVLGLIFSLILSNNLTRPLRKITQATEEIAQGNYDVNIPVQFNDELGHLAGEINSMSQKLQQFHALNVNTIIAQKQRNEAIIDSITDGIIVVDDHCNIIDINPTAARLFNAKPNLAEGRHYLEVVENRDLYNRIQATAESGESSQLNPDESVLGLEKNGIQYYYRYFTTPVKTEDGKRLGVVLLLQDVTKFKQIDQLKSDFVMTASHELRTPLTGMAMSIDLLIETAQEKLSEREQELLQAASEDVQRLRSLVNDLLDLSKIESGRIDLEKAPIEANLIIDKVISLFQIQTQEKNIQLNKKVAEKLPQVNADPNKITWVLTNLVANALRYAKSQIEIAAKQHGNWIYFSVTDDGQGIDPAYQSKIFDKFVQVKTERDIGGSGLGLAICKEMIKAHGGIIWVDSTVDQGSTFTFTLPIIVNSNQQGELTHV</sequence>
<dbReference type="FunFam" id="1.10.287.130:FF:000001">
    <property type="entry name" value="Two-component sensor histidine kinase"/>
    <property type="match status" value="1"/>
</dbReference>
<keyword evidence="13" id="KW-0902">Two-component regulatory system</keyword>
<protein>
    <recommendedName>
        <fullName evidence="4">histidine kinase</fullName>
        <ecNumber evidence="4">2.7.13.3</ecNumber>
    </recommendedName>
</protein>
<dbReference type="InterPro" id="IPR003661">
    <property type="entry name" value="HisK_dim/P_dom"/>
</dbReference>
<dbReference type="PRINTS" id="PR00344">
    <property type="entry name" value="BCTRLSENSOR"/>
</dbReference>
<dbReference type="Pfam" id="PF02518">
    <property type="entry name" value="HATPase_c"/>
    <property type="match status" value="1"/>
</dbReference>
<evidence type="ECO:0000256" key="7">
    <source>
        <dbReference type="ARBA" id="ARBA00022679"/>
    </source>
</evidence>
<dbReference type="EMBL" id="JADEWL010000008">
    <property type="protein sequence ID" value="MBE9211889.1"/>
    <property type="molecule type" value="Genomic_DNA"/>
</dbReference>
<organism evidence="21 22">
    <name type="scientific">Plectonema cf. radiosum LEGE 06105</name>
    <dbReference type="NCBI Taxonomy" id="945769"/>
    <lineage>
        <taxon>Bacteria</taxon>
        <taxon>Bacillati</taxon>
        <taxon>Cyanobacteriota</taxon>
        <taxon>Cyanophyceae</taxon>
        <taxon>Oscillatoriophycideae</taxon>
        <taxon>Oscillatoriales</taxon>
        <taxon>Microcoleaceae</taxon>
        <taxon>Plectonema</taxon>
    </lineage>
</organism>
<dbReference type="PROSITE" id="PS50112">
    <property type="entry name" value="PAS"/>
    <property type="match status" value="1"/>
</dbReference>
<evidence type="ECO:0000256" key="6">
    <source>
        <dbReference type="ARBA" id="ARBA00022553"/>
    </source>
</evidence>
<feature type="domain" description="PAC" evidence="19">
    <location>
        <begin position="334"/>
        <end position="388"/>
    </location>
</feature>
<dbReference type="CDD" id="cd00075">
    <property type="entry name" value="HATPase"/>
    <property type="match status" value="1"/>
</dbReference>
<dbReference type="InterPro" id="IPR036890">
    <property type="entry name" value="HATPase_C_sf"/>
</dbReference>
<evidence type="ECO:0000256" key="14">
    <source>
        <dbReference type="ARBA" id="ARBA00023136"/>
    </source>
</evidence>
<evidence type="ECO:0000256" key="1">
    <source>
        <dbReference type="ARBA" id="ARBA00000085"/>
    </source>
</evidence>
<dbReference type="PROSITE" id="PS50885">
    <property type="entry name" value="HAMP"/>
    <property type="match status" value="1"/>
</dbReference>
<keyword evidence="15" id="KW-0175">Coiled coil</keyword>
<dbReference type="GO" id="GO:0045121">
    <property type="term" value="C:membrane raft"/>
    <property type="evidence" value="ECO:0007669"/>
    <property type="project" value="UniProtKB-SubCell"/>
</dbReference>
<feature type="domain" description="HAMP" evidence="20">
    <location>
        <begin position="201"/>
        <end position="253"/>
    </location>
</feature>
<dbReference type="Gene3D" id="6.10.340.10">
    <property type="match status" value="1"/>
</dbReference>
<keyword evidence="7" id="KW-0808">Transferase</keyword>
<evidence type="ECO:0000256" key="16">
    <source>
        <dbReference type="SAM" id="Phobius"/>
    </source>
</evidence>
<keyword evidence="10" id="KW-0418">Kinase</keyword>
<dbReference type="GO" id="GO:0000156">
    <property type="term" value="F:phosphorelay response regulator activity"/>
    <property type="evidence" value="ECO:0007669"/>
    <property type="project" value="TreeGrafter"/>
</dbReference>
<evidence type="ECO:0000259" key="18">
    <source>
        <dbReference type="PROSITE" id="PS50112"/>
    </source>
</evidence>
<evidence type="ECO:0000256" key="5">
    <source>
        <dbReference type="ARBA" id="ARBA00022475"/>
    </source>
</evidence>
<dbReference type="InterPro" id="IPR004358">
    <property type="entry name" value="Sig_transdc_His_kin-like_C"/>
</dbReference>
<dbReference type="RefSeq" id="WP_193917297.1">
    <property type="nucleotide sequence ID" value="NZ_JADEWL010000008.1"/>
</dbReference>
<dbReference type="PANTHER" id="PTHR42878:SF7">
    <property type="entry name" value="SENSOR HISTIDINE KINASE GLRK"/>
    <property type="match status" value="1"/>
</dbReference>
<dbReference type="CDD" id="cd06225">
    <property type="entry name" value="HAMP"/>
    <property type="match status" value="1"/>
</dbReference>
<dbReference type="InterPro" id="IPR005467">
    <property type="entry name" value="His_kinase_dom"/>
</dbReference>
<dbReference type="SMART" id="SM00388">
    <property type="entry name" value="HisKA"/>
    <property type="match status" value="1"/>
</dbReference>
<dbReference type="GO" id="GO:0005886">
    <property type="term" value="C:plasma membrane"/>
    <property type="evidence" value="ECO:0007669"/>
    <property type="project" value="UniProtKB-SubCell"/>
</dbReference>
<keyword evidence="11" id="KW-0067">ATP-binding</keyword>
<evidence type="ECO:0000313" key="21">
    <source>
        <dbReference type="EMBL" id="MBE9211889.1"/>
    </source>
</evidence>
<evidence type="ECO:0000256" key="15">
    <source>
        <dbReference type="SAM" id="Coils"/>
    </source>
</evidence>
<dbReference type="InterPro" id="IPR035965">
    <property type="entry name" value="PAS-like_dom_sf"/>
</dbReference>
<evidence type="ECO:0000256" key="2">
    <source>
        <dbReference type="ARBA" id="ARBA00004236"/>
    </source>
</evidence>
<dbReference type="SUPFAM" id="SSF55874">
    <property type="entry name" value="ATPase domain of HSP90 chaperone/DNA topoisomerase II/histidine kinase"/>
    <property type="match status" value="1"/>
</dbReference>
<dbReference type="CDD" id="cd00130">
    <property type="entry name" value="PAS"/>
    <property type="match status" value="1"/>
</dbReference>
<evidence type="ECO:0000256" key="11">
    <source>
        <dbReference type="ARBA" id="ARBA00022840"/>
    </source>
</evidence>
<evidence type="ECO:0000256" key="4">
    <source>
        <dbReference type="ARBA" id="ARBA00012438"/>
    </source>
</evidence>
<dbReference type="GO" id="GO:0007234">
    <property type="term" value="P:osmosensory signaling via phosphorelay pathway"/>
    <property type="evidence" value="ECO:0007669"/>
    <property type="project" value="TreeGrafter"/>
</dbReference>
<reference evidence="21" key="1">
    <citation type="submission" date="2020-10" db="EMBL/GenBank/DDBJ databases">
        <authorList>
            <person name="Castelo-Branco R."/>
            <person name="Eusebio N."/>
            <person name="Adriana R."/>
            <person name="Vieira A."/>
            <person name="Brugerolle De Fraissinette N."/>
            <person name="Rezende De Castro R."/>
            <person name="Schneider M.P."/>
            <person name="Vasconcelos V."/>
            <person name="Leao P.N."/>
        </authorList>
    </citation>
    <scope>NUCLEOTIDE SEQUENCE</scope>
    <source>
        <strain evidence="21">LEGE 06105</strain>
    </source>
</reference>
<keyword evidence="22" id="KW-1185">Reference proteome</keyword>
<name>A0A8J7JRZ2_9CYAN</name>
<keyword evidence="5" id="KW-1003">Cell membrane</keyword>
<feature type="transmembrane region" description="Helical" evidence="16">
    <location>
        <begin position="7"/>
        <end position="30"/>
    </location>
</feature>
<evidence type="ECO:0000256" key="9">
    <source>
        <dbReference type="ARBA" id="ARBA00022741"/>
    </source>
</evidence>
<keyword evidence="14 16" id="KW-0472">Membrane</keyword>
<dbReference type="Pfam" id="PF00512">
    <property type="entry name" value="HisKA"/>
    <property type="match status" value="1"/>
</dbReference>
<dbReference type="SMART" id="SM00304">
    <property type="entry name" value="HAMP"/>
    <property type="match status" value="1"/>
</dbReference>
<accession>A0A8J7JRZ2</accession>
<evidence type="ECO:0000256" key="10">
    <source>
        <dbReference type="ARBA" id="ARBA00022777"/>
    </source>
</evidence>
<dbReference type="PROSITE" id="PS50113">
    <property type="entry name" value="PAC"/>
    <property type="match status" value="1"/>
</dbReference>
<evidence type="ECO:0000256" key="3">
    <source>
        <dbReference type="ARBA" id="ARBA00004314"/>
    </source>
</evidence>
<dbReference type="GO" id="GO:0000155">
    <property type="term" value="F:phosphorelay sensor kinase activity"/>
    <property type="evidence" value="ECO:0007669"/>
    <property type="project" value="InterPro"/>
</dbReference>
<evidence type="ECO:0000259" key="17">
    <source>
        <dbReference type="PROSITE" id="PS50109"/>
    </source>
</evidence>
<feature type="domain" description="Histidine kinase" evidence="17">
    <location>
        <begin position="392"/>
        <end position="607"/>
    </location>
</feature>
<keyword evidence="6" id="KW-0597">Phosphoprotein</keyword>
<dbReference type="FunFam" id="3.30.565.10:FF:000023">
    <property type="entry name" value="PAS domain-containing sensor histidine kinase"/>
    <property type="match status" value="1"/>
</dbReference>
<dbReference type="InterPro" id="IPR000014">
    <property type="entry name" value="PAS"/>
</dbReference>
<dbReference type="InterPro" id="IPR050351">
    <property type="entry name" value="BphY/WalK/GraS-like"/>
</dbReference>
<dbReference type="Pfam" id="PF08448">
    <property type="entry name" value="PAS_4"/>
    <property type="match status" value="1"/>
</dbReference>
<dbReference type="InterPro" id="IPR000700">
    <property type="entry name" value="PAS-assoc_C"/>
</dbReference>
<keyword evidence="8 16" id="KW-0812">Transmembrane</keyword>
<feature type="transmembrane region" description="Helical" evidence="16">
    <location>
        <begin position="177"/>
        <end position="199"/>
    </location>
</feature>
<dbReference type="Pfam" id="PF00672">
    <property type="entry name" value="HAMP"/>
    <property type="match status" value="1"/>
</dbReference>
<proteinExistence type="predicted"/>
<comment type="caution">
    <text evidence="21">The sequence shown here is derived from an EMBL/GenBank/DDBJ whole genome shotgun (WGS) entry which is preliminary data.</text>
</comment>
<dbReference type="InterPro" id="IPR036097">
    <property type="entry name" value="HisK_dim/P_sf"/>
</dbReference>
<evidence type="ECO:0000256" key="12">
    <source>
        <dbReference type="ARBA" id="ARBA00022989"/>
    </source>
</evidence>
<keyword evidence="12 16" id="KW-1133">Transmembrane helix</keyword>
<dbReference type="PROSITE" id="PS50109">
    <property type="entry name" value="HIS_KIN"/>
    <property type="match status" value="1"/>
</dbReference>
<dbReference type="SMART" id="SM00091">
    <property type="entry name" value="PAS"/>
    <property type="match status" value="1"/>
</dbReference>
<evidence type="ECO:0000259" key="20">
    <source>
        <dbReference type="PROSITE" id="PS50885"/>
    </source>
</evidence>
<dbReference type="InterPro" id="IPR003594">
    <property type="entry name" value="HATPase_dom"/>
</dbReference>
<dbReference type="SUPFAM" id="SSF158472">
    <property type="entry name" value="HAMP domain-like"/>
    <property type="match status" value="1"/>
</dbReference>
<gene>
    <name evidence="21" type="ORF">IQ247_03995</name>
</gene>
<evidence type="ECO:0000313" key="22">
    <source>
        <dbReference type="Proteomes" id="UP000620559"/>
    </source>
</evidence>
<dbReference type="Gene3D" id="1.10.287.130">
    <property type="match status" value="1"/>
</dbReference>
<dbReference type="GO" id="GO:0030295">
    <property type="term" value="F:protein kinase activator activity"/>
    <property type="evidence" value="ECO:0007669"/>
    <property type="project" value="TreeGrafter"/>
</dbReference>
<evidence type="ECO:0000256" key="13">
    <source>
        <dbReference type="ARBA" id="ARBA00023012"/>
    </source>
</evidence>
<dbReference type="AlphaFoldDB" id="A0A8J7JRZ2"/>
<comment type="subcellular location">
    <subcellularLocation>
        <location evidence="2">Cell membrane</location>
    </subcellularLocation>
    <subcellularLocation>
        <location evidence="3">Membrane raft</location>
        <topology evidence="3">Multi-pass membrane protein</topology>
    </subcellularLocation>
</comment>
<dbReference type="SUPFAM" id="SSF47384">
    <property type="entry name" value="Homodimeric domain of signal transducing histidine kinase"/>
    <property type="match status" value="1"/>
</dbReference>
<dbReference type="NCBIfam" id="TIGR00229">
    <property type="entry name" value="sensory_box"/>
    <property type="match status" value="1"/>
</dbReference>
<dbReference type="SUPFAM" id="SSF55785">
    <property type="entry name" value="PYP-like sensor domain (PAS domain)"/>
    <property type="match status" value="1"/>
</dbReference>
<keyword evidence="9" id="KW-0547">Nucleotide-binding</keyword>
<evidence type="ECO:0000259" key="19">
    <source>
        <dbReference type="PROSITE" id="PS50113"/>
    </source>
</evidence>
<feature type="domain" description="PAS" evidence="18">
    <location>
        <begin position="262"/>
        <end position="317"/>
    </location>
</feature>
<dbReference type="InterPro" id="IPR013656">
    <property type="entry name" value="PAS_4"/>
</dbReference>
<evidence type="ECO:0000256" key="8">
    <source>
        <dbReference type="ARBA" id="ARBA00022692"/>
    </source>
</evidence>
<dbReference type="InterPro" id="IPR003660">
    <property type="entry name" value="HAMP_dom"/>
</dbReference>
<dbReference type="Proteomes" id="UP000620559">
    <property type="component" value="Unassembled WGS sequence"/>
</dbReference>
<comment type="catalytic activity">
    <reaction evidence="1">
        <text>ATP + protein L-histidine = ADP + protein N-phospho-L-histidine.</text>
        <dbReference type="EC" id="2.7.13.3"/>
    </reaction>
</comment>
<feature type="coiled-coil region" evidence="15">
    <location>
        <begin position="412"/>
        <end position="447"/>
    </location>
</feature>
<dbReference type="CDD" id="cd00082">
    <property type="entry name" value="HisKA"/>
    <property type="match status" value="1"/>
</dbReference>
<dbReference type="Gene3D" id="3.30.450.20">
    <property type="entry name" value="PAS domain"/>
    <property type="match status" value="1"/>
</dbReference>
<dbReference type="SMART" id="SM00387">
    <property type="entry name" value="HATPase_c"/>
    <property type="match status" value="1"/>
</dbReference>